<keyword evidence="3" id="KW-1185">Reference proteome</keyword>
<sequence length="162" mass="16870">CSFHIQCAANGISNLDLGSQLFVIEGALTFTLRRAGLGFLADAIVGLCELSALDCSGLALDNEATCAGLIELNFPTALGLGKCVGDMALVCIEGNPVTDTVVESIFNFLTCTVENVLSNNVGYIPINLVCSLLNIILKDLGQLSGPFQVVANTIETVLGLTC</sequence>
<protein>
    <submittedName>
        <fullName evidence="1 2">Uncharacterized protein</fullName>
    </submittedName>
</protein>
<proteinExistence type="predicted"/>
<dbReference type="AlphaFoldDB" id="B7PDC3"/>
<gene>
    <name evidence="1" type="ORF">IscW_ISCW002400</name>
</gene>
<dbReference type="EnsemblMetazoa" id="ISCW002400-RA">
    <property type="protein sequence ID" value="ISCW002400-PA"/>
    <property type="gene ID" value="ISCW002400"/>
</dbReference>
<dbReference type="HOGENOM" id="CLU_106444_0_0_1"/>
<dbReference type="PaxDb" id="6945-B7PDC3"/>
<dbReference type="Proteomes" id="UP000001555">
    <property type="component" value="Unassembled WGS sequence"/>
</dbReference>
<evidence type="ECO:0000313" key="3">
    <source>
        <dbReference type="Proteomes" id="UP000001555"/>
    </source>
</evidence>
<evidence type="ECO:0000313" key="1">
    <source>
        <dbReference type="EMBL" id="EEC04595.1"/>
    </source>
</evidence>
<reference evidence="1 3" key="1">
    <citation type="submission" date="2008-03" db="EMBL/GenBank/DDBJ databases">
        <title>Annotation of Ixodes scapularis.</title>
        <authorList>
            <consortium name="Ixodes scapularis Genome Project Consortium"/>
            <person name="Caler E."/>
            <person name="Hannick L.I."/>
            <person name="Bidwell S."/>
            <person name="Joardar V."/>
            <person name="Thiagarajan M."/>
            <person name="Amedeo P."/>
            <person name="Galinsky K.J."/>
            <person name="Schobel S."/>
            <person name="Inman J."/>
            <person name="Hostetler J."/>
            <person name="Miller J."/>
            <person name="Hammond M."/>
            <person name="Megy K."/>
            <person name="Lawson D."/>
            <person name="Kodira C."/>
            <person name="Sutton G."/>
            <person name="Meyer J."/>
            <person name="Hill C.A."/>
            <person name="Birren B."/>
            <person name="Nene V."/>
            <person name="Collins F."/>
            <person name="Alarcon-Chaidez F."/>
            <person name="Wikel S."/>
            <person name="Strausberg R."/>
        </authorList>
    </citation>
    <scope>NUCLEOTIDE SEQUENCE [LARGE SCALE GENOMIC DNA]</scope>
    <source>
        <strain evidence="3">Wikel</strain>
        <strain evidence="1">Wikel colony</strain>
    </source>
</reference>
<name>B7PDC3_IXOSC</name>
<dbReference type="VEuPathDB" id="VectorBase:ISCP_034015"/>
<dbReference type="EMBL" id="ABJB011071432">
    <property type="status" value="NOT_ANNOTATED_CDS"/>
    <property type="molecule type" value="Genomic_DNA"/>
</dbReference>
<dbReference type="EMBL" id="ABJB010235521">
    <property type="status" value="NOT_ANNOTATED_CDS"/>
    <property type="molecule type" value="Genomic_DNA"/>
</dbReference>
<dbReference type="EMBL" id="ABJB010979210">
    <property type="status" value="NOT_ANNOTATED_CDS"/>
    <property type="molecule type" value="Genomic_DNA"/>
</dbReference>
<dbReference type="VEuPathDB" id="VectorBase:ISCI002400"/>
<dbReference type="VEuPathDB" id="VectorBase:ISCW002400"/>
<dbReference type="OrthoDB" id="6493022at2759"/>
<feature type="non-terminal residue" evidence="1">
    <location>
        <position position="1"/>
    </location>
</feature>
<reference evidence="2" key="2">
    <citation type="submission" date="2020-05" db="UniProtKB">
        <authorList>
            <consortium name="EnsemblMetazoa"/>
        </authorList>
    </citation>
    <scope>IDENTIFICATION</scope>
    <source>
        <strain evidence="2">wikel</strain>
    </source>
</reference>
<dbReference type="EMBL" id="DS689220">
    <property type="protein sequence ID" value="EEC04595.1"/>
    <property type="molecule type" value="Genomic_DNA"/>
</dbReference>
<dbReference type="InParanoid" id="B7PDC3"/>
<evidence type="ECO:0000313" key="2">
    <source>
        <dbReference type="EnsemblMetazoa" id="ISCW002400-PA"/>
    </source>
</evidence>
<organism>
    <name type="scientific">Ixodes scapularis</name>
    <name type="common">Black-legged tick</name>
    <name type="synonym">Deer tick</name>
    <dbReference type="NCBI Taxonomy" id="6945"/>
    <lineage>
        <taxon>Eukaryota</taxon>
        <taxon>Metazoa</taxon>
        <taxon>Ecdysozoa</taxon>
        <taxon>Arthropoda</taxon>
        <taxon>Chelicerata</taxon>
        <taxon>Arachnida</taxon>
        <taxon>Acari</taxon>
        <taxon>Parasitiformes</taxon>
        <taxon>Ixodida</taxon>
        <taxon>Ixodoidea</taxon>
        <taxon>Ixodidae</taxon>
        <taxon>Ixodinae</taxon>
        <taxon>Ixodes</taxon>
    </lineage>
</organism>
<accession>B7PDC3</accession>